<protein>
    <recommendedName>
        <fullName evidence="9">Transport permease protein</fullName>
    </recommendedName>
</protein>
<gene>
    <name evidence="11" type="ORF">MTBBW1_2030047</name>
</gene>
<evidence type="ECO:0000256" key="6">
    <source>
        <dbReference type="ARBA" id="ARBA00022989"/>
    </source>
</evidence>
<feature type="transmembrane region" description="Helical" evidence="9">
    <location>
        <begin position="160"/>
        <end position="185"/>
    </location>
</feature>
<dbReference type="InterPro" id="IPR013525">
    <property type="entry name" value="ABC2_TM"/>
</dbReference>
<evidence type="ECO:0000256" key="5">
    <source>
        <dbReference type="ARBA" id="ARBA00022692"/>
    </source>
</evidence>
<feature type="domain" description="ABC transmembrane type-2" evidence="10">
    <location>
        <begin position="45"/>
        <end position="268"/>
    </location>
</feature>
<name>A0A1W1HBT8_9BACT</name>
<evidence type="ECO:0000313" key="12">
    <source>
        <dbReference type="Proteomes" id="UP000191931"/>
    </source>
</evidence>
<organism evidence="11 12">
    <name type="scientific">Desulfamplus magnetovallimortis</name>
    <dbReference type="NCBI Taxonomy" id="1246637"/>
    <lineage>
        <taxon>Bacteria</taxon>
        <taxon>Pseudomonadati</taxon>
        <taxon>Thermodesulfobacteriota</taxon>
        <taxon>Desulfobacteria</taxon>
        <taxon>Desulfobacterales</taxon>
        <taxon>Desulfobacteraceae</taxon>
        <taxon>Desulfamplus</taxon>
    </lineage>
</organism>
<evidence type="ECO:0000313" key="11">
    <source>
        <dbReference type="EMBL" id="SLM29957.1"/>
    </source>
</evidence>
<keyword evidence="7" id="KW-0762">Sugar transport</keyword>
<evidence type="ECO:0000256" key="3">
    <source>
        <dbReference type="ARBA" id="ARBA00022448"/>
    </source>
</evidence>
<evidence type="ECO:0000256" key="1">
    <source>
        <dbReference type="ARBA" id="ARBA00004651"/>
    </source>
</evidence>
<keyword evidence="4 9" id="KW-1003">Cell membrane</keyword>
<evidence type="ECO:0000256" key="2">
    <source>
        <dbReference type="ARBA" id="ARBA00007783"/>
    </source>
</evidence>
<proteinExistence type="inferred from homology"/>
<dbReference type="PROSITE" id="PS51012">
    <property type="entry name" value="ABC_TM2"/>
    <property type="match status" value="1"/>
</dbReference>
<dbReference type="PANTHER" id="PTHR30413">
    <property type="entry name" value="INNER MEMBRANE TRANSPORT PERMEASE"/>
    <property type="match status" value="1"/>
</dbReference>
<dbReference type="GO" id="GO:0015920">
    <property type="term" value="P:lipopolysaccharide transport"/>
    <property type="evidence" value="ECO:0007669"/>
    <property type="project" value="TreeGrafter"/>
</dbReference>
<evidence type="ECO:0000256" key="7">
    <source>
        <dbReference type="ARBA" id="ARBA00023047"/>
    </source>
</evidence>
<dbReference type="Pfam" id="PF01061">
    <property type="entry name" value="ABC2_membrane"/>
    <property type="match status" value="1"/>
</dbReference>
<feature type="transmembrane region" description="Helical" evidence="9">
    <location>
        <begin position="83"/>
        <end position="109"/>
    </location>
</feature>
<comment type="subcellular location">
    <subcellularLocation>
        <location evidence="1 9">Cell membrane</location>
        <topology evidence="1 9">Multi-pass membrane protein</topology>
    </subcellularLocation>
</comment>
<dbReference type="Proteomes" id="UP000191931">
    <property type="component" value="Unassembled WGS sequence"/>
</dbReference>
<evidence type="ECO:0000256" key="4">
    <source>
        <dbReference type="ARBA" id="ARBA00022475"/>
    </source>
</evidence>
<sequence length="276" mass="31336">MQKTKTRPLSLFKVFQPFYSSFRQSYLLKEFVSRDIRGRFAGSMAGSLWTIIHPFATILSYYFVFSMVLRVGVTVEETGTDRFVIFFLAGFFPWIMFADSVGKSVGIIVQQAGLITKVVFPVELLPLSTVISAFILQGIGLLIFLFYLLLIGSFHPVWSLLPVVLLMEFLFALGFSYGLAALCVFMRDTGELLTIIMMLWFFATPVIYPGSMVPENLRFMLYVNPMFGFVDIVRDILLKHTLDFLLLIQMGAISIVVYLAGAWFFMKSRNAFGDVL</sequence>
<feature type="transmembrane region" description="Helical" evidence="9">
    <location>
        <begin position="40"/>
        <end position="63"/>
    </location>
</feature>
<keyword evidence="8 9" id="KW-0472">Membrane</keyword>
<keyword evidence="12" id="KW-1185">Reference proteome</keyword>
<dbReference type="PANTHER" id="PTHR30413:SF10">
    <property type="entry name" value="CAPSULE POLYSACCHARIDE EXPORT INNER-MEMBRANE PROTEIN CTRC"/>
    <property type="match status" value="1"/>
</dbReference>
<dbReference type="InterPro" id="IPR047817">
    <property type="entry name" value="ABC2_TM_bact-type"/>
</dbReference>
<evidence type="ECO:0000256" key="9">
    <source>
        <dbReference type="RuleBase" id="RU361157"/>
    </source>
</evidence>
<feature type="transmembrane region" description="Helical" evidence="9">
    <location>
        <begin position="244"/>
        <end position="266"/>
    </location>
</feature>
<feature type="transmembrane region" description="Helical" evidence="9">
    <location>
        <begin position="130"/>
        <end position="154"/>
    </location>
</feature>
<reference evidence="11 12" key="1">
    <citation type="submission" date="2017-03" db="EMBL/GenBank/DDBJ databases">
        <authorList>
            <person name="Afonso C.L."/>
            <person name="Miller P.J."/>
            <person name="Scott M.A."/>
            <person name="Spackman E."/>
            <person name="Goraichik I."/>
            <person name="Dimitrov K.M."/>
            <person name="Suarez D.L."/>
            <person name="Swayne D.E."/>
        </authorList>
    </citation>
    <scope>NUCLEOTIDE SEQUENCE [LARGE SCALE GENOMIC DNA]</scope>
    <source>
        <strain evidence="11">PRJEB14757</strain>
    </source>
</reference>
<dbReference type="STRING" id="1246637.MTBBW1_2030047"/>
<dbReference type="OrthoDB" id="9786910at2"/>
<dbReference type="GO" id="GO:0140359">
    <property type="term" value="F:ABC-type transporter activity"/>
    <property type="evidence" value="ECO:0007669"/>
    <property type="project" value="InterPro"/>
</dbReference>
<keyword evidence="6 9" id="KW-1133">Transmembrane helix</keyword>
<dbReference type="RefSeq" id="WP_080807146.1">
    <property type="nucleotide sequence ID" value="NZ_LT828556.1"/>
</dbReference>
<dbReference type="AlphaFoldDB" id="A0A1W1HBT8"/>
<comment type="similarity">
    <text evidence="2 9">Belongs to the ABC-2 integral membrane protein family.</text>
</comment>
<keyword evidence="5 9" id="KW-0812">Transmembrane</keyword>
<dbReference type="GO" id="GO:0015774">
    <property type="term" value="P:polysaccharide transport"/>
    <property type="evidence" value="ECO:0007669"/>
    <property type="project" value="UniProtKB-KW"/>
</dbReference>
<dbReference type="EMBL" id="FWEV01000117">
    <property type="protein sequence ID" value="SLM29957.1"/>
    <property type="molecule type" value="Genomic_DNA"/>
</dbReference>
<accession>A0A1W1HBT8</accession>
<dbReference type="GO" id="GO:0005886">
    <property type="term" value="C:plasma membrane"/>
    <property type="evidence" value="ECO:0007669"/>
    <property type="project" value="UniProtKB-SubCell"/>
</dbReference>
<feature type="transmembrane region" description="Helical" evidence="9">
    <location>
        <begin position="192"/>
        <end position="213"/>
    </location>
</feature>
<keyword evidence="7" id="KW-0625">Polysaccharide transport</keyword>
<keyword evidence="3 9" id="KW-0813">Transport</keyword>
<evidence type="ECO:0000259" key="10">
    <source>
        <dbReference type="PROSITE" id="PS51012"/>
    </source>
</evidence>
<evidence type="ECO:0000256" key="8">
    <source>
        <dbReference type="ARBA" id="ARBA00023136"/>
    </source>
</evidence>